<name>A0A1Y1Y0M5_9FUNG</name>
<protein>
    <submittedName>
        <fullName evidence="1">Phosphoglycerate mutase-like protein</fullName>
    </submittedName>
</protein>
<dbReference type="InterPro" id="IPR051710">
    <property type="entry name" value="Phosphatase_SH3-domain"/>
</dbReference>
<dbReference type="OrthoDB" id="414418at2759"/>
<dbReference type="EMBL" id="MCFE01000331">
    <property type="protein sequence ID" value="ORX91276.1"/>
    <property type="molecule type" value="Genomic_DNA"/>
</dbReference>
<dbReference type="SUPFAM" id="SSF53254">
    <property type="entry name" value="Phosphoglycerate mutase-like"/>
    <property type="match status" value="1"/>
</dbReference>
<gene>
    <name evidence="1" type="ORF">K493DRAFT_287000</name>
</gene>
<dbReference type="InterPro" id="IPR013078">
    <property type="entry name" value="His_Pase_superF_clade-1"/>
</dbReference>
<dbReference type="Pfam" id="PF00300">
    <property type="entry name" value="His_Phos_1"/>
    <property type="match status" value="1"/>
</dbReference>
<evidence type="ECO:0000313" key="2">
    <source>
        <dbReference type="Proteomes" id="UP000193498"/>
    </source>
</evidence>
<reference evidence="1 2" key="1">
    <citation type="submission" date="2016-07" db="EMBL/GenBank/DDBJ databases">
        <title>Pervasive Adenine N6-methylation of Active Genes in Fungi.</title>
        <authorList>
            <consortium name="DOE Joint Genome Institute"/>
            <person name="Mondo S.J."/>
            <person name="Dannebaum R.O."/>
            <person name="Kuo R.C."/>
            <person name="Labutti K."/>
            <person name="Haridas S."/>
            <person name="Kuo A."/>
            <person name="Salamov A."/>
            <person name="Ahrendt S.R."/>
            <person name="Lipzen A."/>
            <person name="Sullivan W."/>
            <person name="Andreopoulos W.B."/>
            <person name="Clum A."/>
            <person name="Lindquist E."/>
            <person name="Daum C."/>
            <person name="Ramamoorthy G.K."/>
            <person name="Gryganskyi A."/>
            <person name="Culley D."/>
            <person name="Magnuson J.K."/>
            <person name="James T.Y."/>
            <person name="O'Malley M.A."/>
            <person name="Stajich J.E."/>
            <person name="Spatafora J.W."/>
            <person name="Visel A."/>
            <person name="Grigoriev I.V."/>
        </authorList>
    </citation>
    <scope>NUCLEOTIDE SEQUENCE [LARGE SCALE GENOMIC DNA]</scope>
    <source>
        <strain evidence="1 2">CBS 931.73</strain>
    </source>
</reference>
<dbReference type="PANTHER" id="PTHR16469">
    <property type="entry name" value="UBIQUITIN-ASSOCIATED AND SH3 DOMAIN-CONTAINING BA-RELATED"/>
    <property type="match status" value="1"/>
</dbReference>
<dbReference type="Gene3D" id="3.40.50.1240">
    <property type="entry name" value="Phosphoglycerate mutase-like"/>
    <property type="match status" value="1"/>
</dbReference>
<sequence length="244" mass="27639">MLETIYVTRHGFRQDWVTENALSPTKLSHDPPLAERGLQQAQELSGRLAGEKIDAVYCSPFYRCLQTITPVADKNDCPINVEYGMSEWYGLEYEKYQPPASIDELKKYFPRINTAYSSIVPLPEGKETTQDCHERSKTLIKKLVATLDKDPAQPKTVLLTGHAASVITTGRAILDDPDVYIHASTASLSKYTRDPATNKWTLALNGSTDYLSHGIQRDWMFVEYRTADYEISKQKEEALEKSQQ</sequence>
<evidence type="ECO:0000313" key="1">
    <source>
        <dbReference type="EMBL" id="ORX91276.1"/>
    </source>
</evidence>
<accession>A0A1Y1Y0M5</accession>
<dbReference type="STRING" id="1314790.A0A1Y1Y0M5"/>
<dbReference type="Proteomes" id="UP000193498">
    <property type="component" value="Unassembled WGS sequence"/>
</dbReference>
<dbReference type="PANTHER" id="PTHR16469:SF51">
    <property type="entry name" value="TRANSCRIPTION FACTOR TAU 55 KDA SUBUNIT"/>
    <property type="match status" value="1"/>
</dbReference>
<comment type="caution">
    <text evidence="1">The sequence shown here is derived from an EMBL/GenBank/DDBJ whole genome shotgun (WGS) entry which is preliminary data.</text>
</comment>
<keyword evidence="2" id="KW-1185">Reference proteome</keyword>
<organism evidence="1 2">
    <name type="scientific">Basidiobolus meristosporus CBS 931.73</name>
    <dbReference type="NCBI Taxonomy" id="1314790"/>
    <lineage>
        <taxon>Eukaryota</taxon>
        <taxon>Fungi</taxon>
        <taxon>Fungi incertae sedis</taxon>
        <taxon>Zoopagomycota</taxon>
        <taxon>Entomophthoromycotina</taxon>
        <taxon>Basidiobolomycetes</taxon>
        <taxon>Basidiobolales</taxon>
        <taxon>Basidiobolaceae</taxon>
        <taxon>Basidiobolus</taxon>
    </lineage>
</organism>
<dbReference type="InterPro" id="IPR029033">
    <property type="entry name" value="His_PPase_superfam"/>
</dbReference>
<dbReference type="InParanoid" id="A0A1Y1Y0M5"/>
<dbReference type="AlphaFoldDB" id="A0A1Y1Y0M5"/>
<dbReference type="CDD" id="cd07067">
    <property type="entry name" value="HP_PGM_like"/>
    <property type="match status" value="1"/>
</dbReference>
<proteinExistence type="predicted"/>